<evidence type="ECO:0000256" key="2">
    <source>
        <dbReference type="PROSITE-ProRule" id="PRU00335"/>
    </source>
</evidence>
<reference evidence="5 6" key="1">
    <citation type="submission" date="2020-08" db="EMBL/GenBank/DDBJ databases">
        <title>Amycolatopsis echigonensis JCM 21831.</title>
        <authorList>
            <person name="Tedsree N."/>
            <person name="Kuncharoen N."/>
            <person name="Likhitwitayawuid K."/>
            <person name="Tanasupawat S."/>
        </authorList>
    </citation>
    <scope>NUCLEOTIDE SEQUENCE [LARGE SCALE GENOMIC DNA]</scope>
    <source>
        <strain evidence="5 6">JCM 21831</strain>
    </source>
</reference>
<feature type="region of interest" description="Disordered" evidence="3">
    <location>
        <begin position="1"/>
        <end position="40"/>
    </location>
</feature>
<proteinExistence type="predicted"/>
<dbReference type="PRINTS" id="PR00455">
    <property type="entry name" value="HTHTETR"/>
</dbReference>
<organism evidence="5 6">
    <name type="scientific">Amycolatopsis echigonensis</name>
    <dbReference type="NCBI Taxonomy" id="2576905"/>
    <lineage>
        <taxon>Bacteria</taxon>
        <taxon>Bacillati</taxon>
        <taxon>Actinomycetota</taxon>
        <taxon>Actinomycetes</taxon>
        <taxon>Pseudonocardiales</taxon>
        <taxon>Pseudonocardiaceae</taxon>
        <taxon>Amycolatopsis</taxon>
    </lineage>
</organism>
<comment type="caution">
    <text evidence="5">The sequence shown here is derived from an EMBL/GenBank/DDBJ whole genome shotgun (WGS) entry which is preliminary data.</text>
</comment>
<accession>A0A8E1VZQ0</accession>
<feature type="domain" description="HTH tetR-type" evidence="4">
    <location>
        <begin position="41"/>
        <end position="101"/>
    </location>
</feature>
<dbReference type="PANTHER" id="PTHR30055:SF226">
    <property type="entry name" value="HTH-TYPE TRANSCRIPTIONAL REGULATOR PKSA"/>
    <property type="match status" value="1"/>
</dbReference>
<dbReference type="Gene3D" id="1.10.357.10">
    <property type="entry name" value="Tetracycline Repressor, domain 2"/>
    <property type="match status" value="1"/>
</dbReference>
<dbReference type="GO" id="GO:0000976">
    <property type="term" value="F:transcription cis-regulatory region binding"/>
    <property type="evidence" value="ECO:0007669"/>
    <property type="project" value="TreeGrafter"/>
</dbReference>
<dbReference type="Proteomes" id="UP000550260">
    <property type="component" value="Unassembled WGS sequence"/>
</dbReference>
<sequence length="228" mass="24713">MAPPLDANGNYHSHLSDATGSVPRVSQTSEGFRPPQQARSRASLQKVLTAAEHVLAEQGLESFTVAAVASQAGMSVGTIYRRFDGKEQLLHAVKDRLLTQLETNVRDALRSASPDLRSLFAAFVAALAQTFADHDRIFPELLDAQRSDARDRGLAALSAIQDALLEALSPADVSDVKMAARTIIGACVHRAATCRFWPDDRSWKTWAEEATEMALTYLTSPAAPPARM</sequence>
<dbReference type="InterPro" id="IPR050109">
    <property type="entry name" value="HTH-type_TetR-like_transc_reg"/>
</dbReference>
<protein>
    <submittedName>
        <fullName evidence="5">TetR/AcrR family transcriptional regulator</fullName>
    </submittedName>
</protein>
<feature type="compositionally biased region" description="Polar residues" evidence="3">
    <location>
        <begin position="10"/>
        <end position="30"/>
    </location>
</feature>
<dbReference type="EMBL" id="JACJHR010000027">
    <property type="protein sequence ID" value="MBB2501443.1"/>
    <property type="molecule type" value="Genomic_DNA"/>
</dbReference>
<dbReference type="Pfam" id="PF00440">
    <property type="entry name" value="TetR_N"/>
    <property type="match status" value="1"/>
</dbReference>
<dbReference type="SUPFAM" id="SSF46689">
    <property type="entry name" value="Homeodomain-like"/>
    <property type="match status" value="1"/>
</dbReference>
<evidence type="ECO:0000256" key="3">
    <source>
        <dbReference type="SAM" id="MobiDB-lite"/>
    </source>
</evidence>
<evidence type="ECO:0000259" key="4">
    <source>
        <dbReference type="PROSITE" id="PS50977"/>
    </source>
</evidence>
<dbReference type="InterPro" id="IPR009057">
    <property type="entry name" value="Homeodomain-like_sf"/>
</dbReference>
<name>A0A8E1VZQ0_9PSEU</name>
<gene>
    <name evidence="5" type="ORF">H5411_20185</name>
</gene>
<evidence type="ECO:0000256" key="1">
    <source>
        <dbReference type="ARBA" id="ARBA00023125"/>
    </source>
</evidence>
<dbReference type="PROSITE" id="PS50977">
    <property type="entry name" value="HTH_TETR_2"/>
    <property type="match status" value="1"/>
</dbReference>
<keyword evidence="1 2" id="KW-0238">DNA-binding</keyword>
<dbReference type="InterPro" id="IPR001647">
    <property type="entry name" value="HTH_TetR"/>
</dbReference>
<evidence type="ECO:0000313" key="5">
    <source>
        <dbReference type="EMBL" id="MBB2501443.1"/>
    </source>
</evidence>
<dbReference type="PANTHER" id="PTHR30055">
    <property type="entry name" value="HTH-TYPE TRANSCRIPTIONAL REGULATOR RUTR"/>
    <property type="match status" value="1"/>
</dbReference>
<feature type="DNA-binding region" description="H-T-H motif" evidence="2">
    <location>
        <begin position="64"/>
        <end position="83"/>
    </location>
</feature>
<dbReference type="GO" id="GO:0003700">
    <property type="term" value="F:DNA-binding transcription factor activity"/>
    <property type="evidence" value="ECO:0007669"/>
    <property type="project" value="TreeGrafter"/>
</dbReference>
<evidence type="ECO:0000313" key="6">
    <source>
        <dbReference type="Proteomes" id="UP000550260"/>
    </source>
</evidence>
<dbReference type="AlphaFoldDB" id="A0A8E1VZQ0"/>